<dbReference type="Proteomes" id="UP000075883">
    <property type="component" value="Unassembled WGS sequence"/>
</dbReference>
<dbReference type="STRING" id="139723.A0A182MRT6"/>
<dbReference type="VEuPathDB" id="VectorBase:ACUA024727"/>
<name>A0A182MRT6_9DIPT</name>
<dbReference type="EnsemblMetazoa" id="ACUA024727-RA">
    <property type="protein sequence ID" value="ACUA024727-PA"/>
    <property type="gene ID" value="ACUA024727"/>
</dbReference>
<protein>
    <submittedName>
        <fullName evidence="1">Uncharacterized protein</fullName>
    </submittedName>
</protein>
<accession>A0A182MRT6</accession>
<dbReference type="AlphaFoldDB" id="A0A182MRT6"/>
<sequence length="195" mass="22692">MFHDQDDAIHKVLLNGAFQDGRKLFTSYHTKTKRRNQRKEQFKALYRRLQVKKVIRKNYLYDKTLGRGAVGSVPYGSSAAAASARRKYVKSYEHNNQTISLLTEITFYGCEKQTRSCIGQVHNGRPFYRYLGRNTPPCCMEKLKAVFRHVVDEFENVGIRYWLDNRALRDAIELKALSPDAYEIDLSFNGDDVQR</sequence>
<dbReference type="PANTHER" id="PTHR13627:SF31">
    <property type="entry name" value="RIBITOL 5-PHOSPHATE TRANSFERASE FKRP"/>
    <property type="match status" value="1"/>
</dbReference>
<dbReference type="PANTHER" id="PTHR13627">
    <property type="entry name" value="FUKUTIN RELATED PROTEIN"/>
    <property type="match status" value="1"/>
</dbReference>
<dbReference type="GO" id="GO:0035269">
    <property type="term" value="P:protein O-linked glycosylation via mannose"/>
    <property type="evidence" value="ECO:0007669"/>
    <property type="project" value="TreeGrafter"/>
</dbReference>
<dbReference type="InterPro" id="IPR052613">
    <property type="entry name" value="LicD_transferase"/>
</dbReference>
<dbReference type="EMBL" id="AXCM01016365">
    <property type="status" value="NOT_ANNOTATED_CDS"/>
    <property type="molecule type" value="Genomic_DNA"/>
</dbReference>
<organism evidence="1 2">
    <name type="scientific">Anopheles culicifacies</name>
    <dbReference type="NCBI Taxonomy" id="139723"/>
    <lineage>
        <taxon>Eukaryota</taxon>
        <taxon>Metazoa</taxon>
        <taxon>Ecdysozoa</taxon>
        <taxon>Arthropoda</taxon>
        <taxon>Hexapoda</taxon>
        <taxon>Insecta</taxon>
        <taxon>Pterygota</taxon>
        <taxon>Neoptera</taxon>
        <taxon>Endopterygota</taxon>
        <taxon>Diptera</taxon>
        <taxon>Nematocera</taxon>
        <taxon>Culicoidea</taxon>
        <taxon>Culicidae</taxon>
        <taxon>Anophelinae</taxon>
        <taxon>Anopheles</taxon>
        <taxon>culicifacies species complex</taxon>
    </lineage>
</organism>
<reference evidence="2" key="1">
    <citation type="submission" date="2013-09" db="EMBL/GenBank/DDBJ databases">
        <title>The Genome Sequence of Anopheles culicifacies species A.</title>
        <authorList>
            <consortium name="The Broad Institute Genomics Platform"/>
            <person name="Neafsey D.E."/>
            <person name="Besansky N."/>
            <person name="Howell P."/>
            <person name="Walton C."/>
            <person name="Young S.K."/>
            <person name="Zeng Q."/>
            <person name="Gargeya S."/>
            <person name="Fitzgerald M."/>
            <person name="Haas B."/>
            <person name="Abouelleil A."/>
            <person name="Allen A.W."/>
            <person name="Alvarado L."/>
            <person name="Arachchi H.M."/>
            <person name="Berlin A.M."/>
            <person name="Chapman S.B."/>
            <person name="Gainer-Dewar J."/>
            <person name="Goldberg J."/>
            <person name="Griggs A."/>
            <person name="Gujja S."/>
            <person name="Hansen M."/>
            <person name="Howarth C."/>
            <person name="Imamovic A."/>
            <person name="Ireland A."/>
            <person name="Larimer J."/>
            <person name="McCowan C."/>
            <person name="Murphy C."/>
            <person name="Pearson M."/>
            <person name="Poon T.W."/>
            <person name="Priest M."/>
            <person name="Roberts A."/>
            <person name="Saif S."/>
            <person name="Shea T."/>
            <person name="Sisk P."/>
            <person name="Sykes S."/>
            <person name="Wortman J."/>
            <person name="Nusbaum C."/>
            <person name="Birren B."/>
        </authorList>
    </citation>
    <scope>NUCLEOTIDE SEQUENCE [LARGE SCALE GENOMIC DNA]</scope>
    <source>
        <strain evidence="2">A-37</strain>
    </source>
</reference>
<keyword evidence="2" id="KW-1185">Reference proteome</keyword>
<evidence type="ECO:0000313" key="1">
    <source>
        <dbReference type="EnsemblMetazoa" id="ACUA024727-PA"/>
    </source>
</evidence>
<reference evidence="1" key="2">
    <citation type="submission" date="2020-05" db="UniProtKB">
        <authorList>
            <consortium name="EnsemblMetazoa"/>
        </authorList>
    </citation>
    <scope>IDENTIFICATION</scope>
    <source>
        <strain evidence="1">A-37</strain>
    </source>
</reference>
<dbReference type="GO" id="GO:0005794">
    <property type="term" value="C:Golgi apparatus"/>
    <property type="evidence" value="ECO:0007669"/>
    <property type="project" value="TreeGrafter"/>
</dbReference>
<evidence type="ECO:0000313" key="2">
    <source>
        <dbReference type="Proteomes" id="UP000075883"/>
    </source>
</evidence>
<proteinExistence type="predicted"/>